<dbReference type="GO" id="GO:0017004">
    <property type="term" value="P:cytochrome complex assembly"/>
    <property type="evidence" value="ECO:0007669"/>
    <property type="project" value="UniProtKB-UniRule"/>
</dbReference>
<dbReference type="EMBL" id="MW762687">
    <property type="protein sequence ID" value="QVJ99627.1"/>
    <property type="molecule type" value="Genomic_DNA"/>
</dbReference>
<name>A0A8E5XRF8_9PHAE</name>
<evidence type="ECO:0000256" key="6">
    <source>
        <dbReference type="HAMAP-Rule" id="MF_01392"/>
    </source>
</evidence>
<dbReference type="InterPro" id="IPR007816">
    <property type="entry name" value="ResB-like_domain"/>
</dbReference>
<keyword evidence="5 6" id="KW-0472">Membrane</keyword>
<reference evidence="9" key="1">
    <citation type="submission" date="2021-03" db="EMBL/GenBank/DDBJ databases">
        <title>The complete chloroplast genome of Ishige okamurae.</title>
        <authorList>
            <person name="Wang X."/>
        </authorList>
    </citation>
    <scope>NUCLEOTIDE SEQUENCE</scope>
</reference>
<keyword evidence="9" id="KW-0150">Chloroplast</keyword>
<evidence type="ECO:0000313" key="9">
    <source>
        <dbReference type="EMBL" id="QVJ99627.1"/>
    </source>
</evidence>
<dbReference type="AlphaFoldDB" id="A0A8E5XRF8"/>
<feature type="transmembrane region" description="Helical" evidence="7">
    <location>
        <begin position="371"/>
        <end position="390"/>
    </location>
</feature>
<comment type="similarity">
    <text evidence="6">Belongs to the Ccs1/CcsB family.</text>
</comment>
<comment type="function">
    <text evidence="6">Required during biogenesis of c-type cytochromes (cytochrome c6 and cytochrome f) at the step of heme attachment.</text>
</comment>
<dbReference type="Pfam" id="PF05140">
    <property type="entry name" value="ResB"/>
    <property type="match status" value="2"/>
</dbReference>
<evidence type="ECO:0000256" key="1">
    <source>
        <dbReference type="ARBA" id="ARBA00004141"/>
    </source>
</evidence>
<keyword evidence="9" id="KW-0934">Plastid</keyword>
<protein>
    <recommendedName>
        <fullName evidence="6">Cytochrome c biogenesis protein Ccs1</fullName>
    </recommendedName>
</protein>
<feature type="domain" description="ResB-like" evidence="8">
    <location>
        <begin position="319"/>
        <end position="419"/>
    </location>
</feature>
<dbReference type="InterPro" id="IPR023494">
    <property type="entry name" value="Cyt_c_bgen_Ccs1/CcsB/ResB"/>
</dbReference>
<keyword evidence="3 6" id="KW-0201">Cytochrome c-type biogenesis</keyword>
<evidence type="ECO:0000256" key="4">
    <source>
        <dbReference type="ARBA" id="ARBA00022989"/>
    </source>
</evidence>
<evidence type="ECO:0000256" key="7">
    <source>
        <dbReference type="SAM" id="Phobius"/>
    </source>
</evidence>
<keyword evidence="2 6" id="KW-0812">Transmembrane</keyword>
<keyword evidence="4 6" id="KW-1133">Transmembrane helix</keyword>
<feature type="transmembrane region" description="Helical" evidence="7">
    <location>
        <begin position="158"/>
        <end position="176"/>
    </location>
</feature>
<keyword evidence="6" id="KW-0793">Thylakoid</keyword>
<evidence type="ECO:0000259" key="8">
    <source>
        <dbReference type="Pfam" id="PF05140"/>
    </source>
</evidence>
<dbReference type="RefSeq" id="YP_010185283.1">
    <property type="nucleotide sequence ID" value="NC_058314.1"/>
</dbReference>
<evidence type="ECO:0000256" key="2">
    <source>
        <dbReference type="ARBA" id="ARBA00022692"/>
    </source>
</evidence>
<accession>A0A8E5XRF8</accession>
<feature type="transmembrane region" description="Helical" evidence="7">
    <location>
        <begin position="69"/>
        <end position="89"/>
    </location>
</feature>
<proteinExistence type="inferred from homology"/>
<evidence type="ECO:0000256" key="5">
    <source>
        <dbReference type="ARBA" id="ARBA00023136"/>
    </source>
</evidence>
<organism evidence="9">
    <name type="scientific">Ishige okamurae</name>
    <dbReference type="NCBI Taxonomy" id="233772"/>
    <lineage>
        <taxon>Eukaryota</taxon>
        <taxon>Sar</taxon>
        <taxon>Stramenopiles</taxon>
        <taxon>Ochrophyta</taxon>
        <taxon>PX clade</taxon>
        <taxon>Phaeophyceae</taxon>
        <taxon>Ectocarpales</taxon>
        <taxon>Ishigeaceae</taxon>
        <taxon>Ishige</taxon>
    </lineage>
</organism>
<evidence type="ECO:0000256" key="3">
    <source>
        <dbReference type="ARBA" id="ARBA00022748"/>
    </source>
</evidence>
<comment type="subcellular location">
    <subcellularLocation>
        <location evidence="1">Membrane</location>
        <topology evidence="1">Multi-pass membrane protein</topology>
    </subcellularLocation>
    <subcellularLocation>
        <location evidence="6">Plastid</location>
        <location evidence="6">Chloroplast thylakoid membrane</location>
        <topology evidence="6">Multi-pass membrane protein</topology>
    </subcellularLocation>
</comment>
<dbReference type="PANTHER" id="PTHR31566:SF0">
    <property type="entry name" value="CYTOCHROME C BIOGENESIS PROTEIN CCS1, CHLOROPLASTIC"/>
    <property type="match status" value="1"/>
</dbReference>
<geneLocation type="chloroplast" evidence="9"/>
<dbReference type="GeneID" id="68216471"/>
<gene>
    <name evidence="6 9" type="primary">ccs1</name>
</gene>
<dbReference type="HAMAP" id="MF_01392">
    <property type="entry name" value="CytC_Ccs1"/>
    <property type="match status" value="1"/>
</dbReference>
<feature type="transmembrane region" description="Helical" evidence="7">
    <location>
        <begin position="12"/>
        <end position="32"/>
    </location>
</feature>
<dbReference type="GO" id="GO:0009535">
    <property type="term" value="C:chloroplast thylakoid membrane"/>
    <property type="evidence" value="ECO:0007669"/>
    <property type="project" value="UniProtKB-SubCell"/>
</dbReference>
<feature type="domain" description="ResB-like" evidence="8">
    <location>
        <begin position="12"/>
        <end position="283"/>
    </location>
</feature>
<comment type="subunit">
    <text evidence="6">May interact with CcsA.</text>
</comment>
<sequence>MVKSLLKNLANLRLAIVILLLIALLSSIGSIIEQGKEISFYENNYSKTIFSIPWWKIFLFFGFNNIYGTWWFLFLLFILGLSLTCCTFLQQLPILKFSRRYYFYKKSTQFSKLKFKTQGLKLFEGHIGHTLISKQYSFFRQYNSLYAYKGLISRIGPIIVHFSIILILLGSTIGSLKGFNSQEIIPKTEVFHVQNTTKNGIFSSISQKTFRINDFWSVYNDTGFIKQFYSDISVLDGRGNEIKRKTISVNNPLLIKNLTLYQTDWGMLGIRVDVNNKNVKKYTLQLPIAKANEDSNRKIWVTWLPTIKKEKFFVSIRDNRGQINLYDKNGKFLRNVNLGEKIFTNTLISFNFIDFISSTGIQIKSDPGIKIIYFGFFILIVSSLVSYISFSEFWLLHSSRIIFLGGQANRAKIKFNIEFLKLKQSFYI</sequence>
<dbReference type="PANTHER" id="PTHR31566">
    <property type="entry name" value="CYTOCHROME C BIOGENESIS PROTEIN CCS1, CHLOROPLASTIC"/>
    <property type="match status" value="1"/>
</dbReference>